<evidence type="ECO:0000256" key="1">
    <source>
        <dbReference type="ARBA" id="ARBA00004651"/>
    </source>
</evidence>
<dbReference type="InterPro" id="IPR010559">
    <property type="entry name" value="Sig_transdc_His_kin_internal"/>
</dbReference>
<protein>
    <submittedName>
        <fullName evidence="10">HAMP domain-containing protein</fullName>
    </submittedName>
</protein>
<dbReference type="GO" id="GO:0000155">
    <property type="term" value="F:phosphorelay sensor kinase activity"/>
    <property type="evidence" value="ECO:0007669"/>
    <property type="project" value="InterPro"/>
</dbReference>
<evidence type="ECO:0000256" key="2">
    <source>
        <dbReference type="ARBA" id="ARBA00022475"/>
    </source>
</evidence>
<gene>
    <name evidence="10" type="ORF">GNP95_18675</name>
</gene>
<dbReference type="PANTHER" id="PTHR34220">
    <property type="entry name" value="SENSOR HISTIDINE KINASE YPDA"/>
    <property type="match status" value="1"/>
</dbReference>
<reference evidence="10 11" key="1">
    <citation type="submission" date="2019-11" db="EMBL/GenBank/DDBJ databases">
        <title>Draft genome sequences of five Paenibacillus species of dairy origin.</title>
        <authorList>
            <person name="Olajide A.M."/>
            <person name="Chen S."/>
            <person name="Lapointe G."/>
        </authorList>
    </citation>
    <scope>NUCLEOTIDE SEQUENCE [LARGE SCALE GENOMIC DNA]</scope>
    <source>
        <strain evidence="10 11">12CR55</strain>
    </source>
</reference>
<keyword evidence="8" id="KW-1133">Transmembrane helix</keyword>
<keyword evidence="4" id="KW-0808">Transferase</keyword>
<dbReference type="InterPro" id="IPR003660">
    <property type="entry name" value="HAMP_dom"/>
</dbReference>
<evidence type="ECO:0000256" key="8">
    <source>
        <dbReference type="SAM" id="Phobius"/>
    </source>
</evidence>
<keyword evidence="6 8" id="KW-0472">Membrane</keyword>
<feature type="coiled-coil region" evidence="7">
    <location>
        <begin position="349"/>
        <end position="383"/>
    </location>
</feature>
<keyword evidence="7" id="KW-0175">Coiled coil</keyword>
<dbReference type="RefSeq" id="WP_155612486.1">
    <property type="nucleotide sequence ID" value="NZ_WNZW01000009.1"/>
</dbReference>
<dbReference type="Pfam" id="PF00672">
    <property type="entry name" value="HAMP"/>
    <property type="match status" value="1"/>
</dbReference>
<evidence type="ECO:0000256" key="6">
    <source>
        <dbReference type="ARBA" id="ARBA00023136"/>
    </source>
</evidence>
<dbReference type="InterPro" id="IPR050640">
    <property type="entry name" value="Bact_2-comp_sensor_kinase"/>
</dbReference>
<dbReference type="PROSITE" id="PS50885">
    <property type="entry name" value="HAMP"/>
    <property type="match status" value="1"/>
</dbReference>
<dbReference type="CDD" id="cd06225">
    <property type="entry name" value="HAMP"/>
    <property type="match status" value="1"/>
</dbReference>
<dbReference type="OrthoDB" id="9776552at2"/>
<proteinExistence type="predicted"/>
<dbReference type="Gene3D" id="6.10.340.10">
    <property type="match status" value="1"/>
</dbReference>
<dbReference type="Proteomes" id="UP000447876">
    <property type="component" value="Unassembled WGS sequence"/>
</dbReference>
<evidence type="ECO:0000256" key="5">
    <source>
        <dbReference type="ARBA" id="ARBA00022777"/>
    </source>
</evidence>
<dbReference type="SUPFAM" id="SSF158472">
    <property type="entry name" value="HAMP domain-like"/>
    <property type="match status" value="1"/>
</dbReference>
<comment type="subcellular location">
    <subcellularLocation>
        <location evidence="1">Cell membrane</location>
        <topology evidence="1">Multi-pass membrane protein</topology>
    </subcellularLocation>
</comment>
<feature type="transmembrane region" description="Helical" evidence="8">
    <location>
        <begin position="16"/>
        <end position="37"/>
    </location>
</feature>
<keyword evidence="8" id="KW-0812">Transmembrane</keyword>
<evidence type="ECO:0000256" key="4">
    <source>
        <dbReference type="ARBA" id="ARBA00022679"/>
    </source>
</evidence>
<keyword evidence="5" id="KW-0418">Kinase</keyword>
<organism evidence="10 11">
    <name type="scientific">Paenibacillus woosongensis</name>
    <dbReference type="NCBI Taxonomy" id="307580"/>
    <lineage>
        <taxon>Bacteria</taxon>
        <taxon>Bacillati</taxon>
        <taxon>Bacillota</taxon>
        <taxon>Bacilli</taxon>
        <taxon>Bacillales</taxon>
        <taxon>Paenibacillaceae</taxon>
        <taxon>Paenibacillus</taxon>
    </lineage>
</organism>
<dbReference type="SMART" id="SM00304">
    <property type="entry name" value="HAMP"/>
    <property type="match status" value="1"/>
</dbReference>
<evidence type="ECO:0000256" key="7">
    <source>
        <dbReference type="SAM" id="Coils"/>
    </source>
</evidence>
<dbReference type="GO" id="GO:0005886">
    <property type="term" value="C:plasma membrane"/>
    <property type="evidence" value="ECO:0007669"/>
    <property type="project" value="UniProtKB-SubCell"/>
</dbReference>
<comment type="caution">
    <text evidence="10">The sequence shown here is derived from an EMBL/GenBank/DDBJ whole genome shotgun (WGS) entry which is preliminary data.</text>
</comment>
<dbReference type="Pfam" id="PF06580">
    <property type="entry name" value="His_kinase"/>
    <property type="match status" value="1"/>
</dbReference>
<evidence type="ECO:0000256" key="3">
    <source>
        <dbReference type="ARBA" id="ARBA00022553"/>
    </source>
</evidence>
<dbReference type="EMBL" id="WNZW01000009">
    <property type="protein sequence ID" value="MUG47002.1"/>
    <property type="molecule type" value="Genomic_DNA"/>
</dbReference>
<accession>A0A7X2Z3T8</accession>
<evidence type="ECO:0000313" key="10">
    <source>
        <dbReference type="EMBL" id="MUG47002.1"/>
    </source>
</evidence>
<evidence type="ECO:0000259" key="9">
    <source>
        <dbReference type="PROSITE" id="PS50885"/>
    </source>
</evidence>
<dbReference type="InterPro" id="IPR003594">
    <property type="entry name" value="HATPase_dom"/>
</dbReference>
<evidence type="ECO:0000313" key="11">
    <source>
        <dbReference type="Proteomes" id="UP000447876"/>
    </source>
</evidence>
<feature type="domain" description="HAMP" evidence="9">
    <location>
        <begin position="316"/>
        <end position="368"/>
    </location>
</feature>
<dbReference type="SUPFAM" id="SSF55874">
    <property type="entry name" value="ATPase domain of HSP90 chaperone/DNA topoisomerase II/histidine kinase"/>
    <property type="match status" value="1"/>
</dbReference>
<dbReference type="PANTHER" id="PTHR34220:SF7">
    <property type="entry name" value="SENSOR HISTIDINE KINASE YPDA"/>
    <property type="match status" value="1"/>
</dbReference>
<keyword evidence="3" id="KW-0597">Phosphoprotein</keyword>
<name>A0A7X2Z3T8_9BACL</name>
<dbReference type="Pfam" id="PF02518">
    <property type="entry name" value="HATPase_c"/>
    <property type="match status" value="1"/>
</dbReference>
<dbReference type="AlphaFoldDB" id="A0A7X2Z3T8"/>
<sequence>MKLTGILNDIKLRNKLSLIFIAAAVIPMLISGVILTVQLREILIAGAFQQAVSNVERVRQRTEEVIKVPLDISYRLSNDSRLKTVVNREYGSNYEVVHAYKQYTDLRSYVHMYKEIQGIRLYTPNSTMLNNWDFMQPDEVIQSLPWYKQALEQKGLVGWSFMEDERDGQSYLSLVRRINLEDWLYDSVLVINVDTVLLEAILAQETFATWIVDDQNNIVAANRPDLYGKNLKEMHGDNPEMLTRSEGSFDVMLAGHPSKVVISSLSLQNSWNGLRVISVFRIPEIVKEANGVIGRAARVIAASFLAAILLVYSSASLITRRLLRLSKHMSKVGSGSWKAFLTIDGKDEIGQLSRQFNGMVERLNQLMNEVEESNYEKSLLEQKQNDIKFKMLASQINPHFLFNTLDSIRMEAHVRGQEDIAVAVWQLSSMIRSSLEIGNRAIQLREEMNIVLCYLELQKFRHEERLQYELNIEPGAEQVEILPLIIQPLVENSIIHGLENKEEGATLVQVHVYRIQEGVRIEVIDNGAGISQDKLLEIHGHLEDLEEEAADRRIGLRNVHDRLILSYGKPYGLRIDSVEGKGTRVSFLIPKEGHMHV</sequence>
<dbReference type="InterPro" id="IPR036890">
    <property type="entry name" value="HATPase_C_sf"/>
</dbReference>
<keyword evidence="2" id="KW-1003">Cell membrane</keyword>
<dbReference type="Gene3D" id="3.30.565.10">
    <property type="entry name" value="Histidine kinase-like ATPase, C-terminal domain"/>
    <property type="match status" value="1"/>
</dbReference>